<name>A0A7I7XZX2_9MYCO</name>
<proteinExistence type="predicted"/>
<dbReference type="AlphaFoldDB" id="A0A7I7XZX2"/>
<dbReference type="Gene3D" id="3.40.50.1110">
    <property type="entry name" value="SGNH hydrolase"/>
    <property type="match status" value="1"/>
</dbReference>
<gene>
    <name evidence="1" type="ORF">MCNF_34910</name>
</gene>
<protein>
    <submittedName>
        <fullName evidence="1">Uncharacterized protein</fullName>
    </submittedName>
</protein>
<reference evidence="1" key="2">
    <citation type="submission" date="2020-02" db="EMBL/GenBank/DDBJ databases">
        <authorList>
            <person name="Matsumoto Y."/>
            <person name="Motooka D."/>
            <person name="Nakamura S."/>
        </authorList>
    </citation>
    <scope>NUCLEOTIDE SEQUENCE</scope>
    <source>
        <strain evidence="1">JCM 13671</strain>
    </source>
</reference>
<reference evidence="1" key="1">
    <citation type="journal article" date="2019" name="Emerg. Microbes Infect.">
        <title>Comprehensive subspecies identification of 175 nontuberculous mycobacteria species based on 7547 genomic profiles.</title>
        <authorList>
            <person name="Matsumoto Y."/>
            <person name="Kinjo T."/>
            <person name="Motooka D."/>
            <person name="Nabeya D."/>
            <person name="Jung N."/>
            <person name="Uechi K."/>
            <person name="Horii T."/>
            <person name="Iida T."/>
            <person name="Fujita J."/>
            <person name="Nakamura S."/>
        </authorList>
    </citation>
    <scope>NUCLEOTIDE SEQUENCE [LARGE SCALE GENOMIC DNA]</scope>
    <source>
        <strain evidence="1">JCM 13671</strain>
    </source>
</reference>
<accession>A0A7I7XZX2</accession>
<dbReference type="EMBL" id="AP022612">
    <property type="protein sequence ID" value="BBZ34886.1"/>
    <property type="molecule type" value="Genomic_DNA"/>
</dbReference>
<dbReference type="SUPFAM" id="SSF52266">
    <property type="entry name" value="SGNH hydrolase"/>
    <property type="match status" value="1"/>
</dbReference>
<dbReference type="InterPro" id="IPR036514">
    <property type="entry name" value="SGNH_hydro_sf"/>
</dbReference>
<dbReference type="Proteomes" id="UP000466931">
    <property type="component" value="Chromosome"/>
</dbReference>
<organism evidence="1 2">
    <name type="scientific">Mycolicibacterium confluentis</name>
    <dbReference type="NCBI Taxonomy" id="28047"/>
    <lineage>
        <taxon>Bacteria</taxon>
        <taxon>Bacillati</taxon>
        <taxon>Actinomycetota</taxon>
        <taxon>Actinomycetes</taxon>
        <taxon>Mycobacteriales</taxon>
        <taxon>Mycobacteriaceae</taxon>
        <taxon>Mycolicibacterium</taxon>
    </lineage>
</organism>
<keyword evidence="2" id="KW-1185">Reference proteome</keyword>
<evidence type="ECO:0000313" key="2">
    <source>
        <dbReference type="Proteomes" id="UP000466931"/>
    </source>
</evidence>
<sequence>MVGALSVVVVLVFATAVLFDDLWKDTSMPVQGAPEPAISLAELDTVDRTAVFFGHQSVGENILDGVPVIYAAEESAAPPIGYDGVRPGPAGGFIEHAFLPENGKPLLKIENFDKELRGGVADRVDVALMKLCFLDITAGTDVDAVFAKYRDTIAGLQRDFPHLRFVHVTVPLTTDATFKQKVKMMLGGSPDGYGQTENVARERYNTLVRNTYGADHLFDIAAVESTSPTGNRSAHQYDGREYYALYQGYASDLGHLNAEGSEVLATAFLEAIASASPR</sequence>
<evidence type="ECO:0000313" key="1">
    <source>
        <dbReference type="EMBL" id="BBZ34886.1"/>
    </source>
</evidence>